<evidence type="ECO:0000313" key="3">
    <source>
        <dbReference type="Proteomes" id="UP000295781"/>
    </source>
</evidence>
<accession>A0A4P2Q3G6</accession>
<sequence length="424" mass="45415">MPPHADPSFTFTSFRITHRYPGLGRILGSLALLLSVGSFVVGVLAAVLAPPSLRPTDSDVLAWSGSSFLAGIHLALMSALVTAAYRSQRGAVLVAAGADGLSLTRGAATRRIPRAAIRSGLVVPEPRSRVALELRGGRQLEVQVKSEEEGARLLAALGLDPEARRVEVSLGSAGRELAAGCVGLPVAMIVWLLTLWLCSAIGLLHANGVTWLVSWLSLTLLSAWLIRRAARPVRIVVGSDGVLVERPFSRDWLPCTDLTEIEARDGHLLLRRGHGRPVELAAGRDLADALAQRIREARERGTGGAAPRGAEALERRGRDVATWREDLRKLLLAGDYRTTGLTLEDVRHILGDPSAPPDRRLSAALLLRIADHPEAQGLIRIAAETTADDGLRAALERAAEDEIDEAALTRAARWPSRSPSARTS</sequence>
<protein>
    <submittedName>
        <fullName evidence="2">Uncharacterized protein</fullName>
    </submittedName>
</protein>
<dbReference type="OrthoDB" id="5519084at2"/>
<evidence type="ECO:0000256" key="1">
    <source>
        <dbReference type="SAM" id="Phobius"/>
    </source>
</evidence>
<gene>
    <name evidence="2" type="ORF">SOCEGT47_043590</name>
</gene>
<name>A0A4P2Q3G6_SORCE</name>
<feature type="transmembrane region" description="Helical" evidence="1">
    <location>
        <begin position="209"/>
        <end position="226"/>
    </location>
</feature>
<dbReference type="RefSeq" id="WP_129349289.1">
    <property type="nucleotide sequence ID" value="NZ_CP012670.1"/>
</dbReference>
<dbReference type="Proteomes" id="UP000295781">
    <property type="component" value="Chromosome"/>
</dbReference>
<feature type="transmembrane region" description="Helical" evidence="1">
    <location>
        <begin position="61"/>
        <end position="85"/>
    </location>
</feature>
<dbReference type="AlphaFoldDB" id="A0A4P2Q3G6"/>
<dbReference type="EMBL" id="CP012670">
    <property type="protein sequence ID" value="AUX23829.1"/>
    <property type="molecule type" value="Genomic_DNA"/>
</dbReference>
<organism evidence="2 3">
    <name type="scientific">Sorangium cellulosum</name>
    <name type="common">Polyangium cellulosum</name>
    <dbReference type="NCBI Taxonomy" id="56"/>
    <lineage>
        <taxon>Bacteria</taxon>
        <taxon>Pseudomonadati</taxon>
        <taxon>Myxococcota</taxon>
        <taxon>Polyangia</taxon>
        <taxon>Polyangiales</taxon>
        <taxon>Polyangiaceae</taxon>
        <taxon>Sorangium</taxon>
    </lineage>
</organism>
<keyword evidence="1" id="KW-1133">Transmembrane helix</keyword>
<feature type="transmembrane region" description="Helical" evidence="1">
    <location>
        <begin position="177"/>
        <end position="203"/>
    </location>
</feature>
<proteinExistence type="predicted"/>
<reference evidence="2 3" key="1">
    <citation type="submission" date="2015-09" db="EMBL/GenBank/DDBJ databases">
        <title>Sorangium comparison.</title>
        <authorList>
            <person name="Zaburannyi N."/>
            <person name="Bunk B."/>
            <person name="Overmann J."/>
            <person name="Mueller R."/>
        </authorList>
    </citation>
    <scope>NUCLEOTIDE SEQUENCE [LARGE SCALE GENOMIC DNA]</scope>
    <source>
        <strain evidence="2 3">So ceGT47</strain>
    </source>
</reference>
<evidence type="ECO:0000313" key="2">
    <source>
        <dbReference type="EMBL" id="AUX23829.1"/>
    </source>
</evidence>
<feature type="transmembrane region" description="Helical" evidence="1">
    <location>
        <begin position="26"/>
        <end position="49"/>
    </location>
</feature>
<keyword evidence="1" id="KW-0812">Transmembrane</keyword>
<keyword evidence="1" id="KW-0472">Membrane</keyword>